<dbReference type="AlphaFoldDB" id="A0A0B0MA80"/>
<gene>
    <name evidence="1" type="ORF">F383_36942</name>
</gene>
<name>A0A0B0MA80_GOSAR</name>
<dbReference type="EMBL" id="JRRC01013392">
    <property type="protein sequence ID" value="KHF97649.1"/>
    <property type="molecule type" value="Genomic_DNA"/>
</dbReference>
<reference evidence="2" key="1">
    <citation type="submission" date="2014-09" db="EMBL/GenBank/DDBJ databases">
        <authorList>
            <person name="Mudge J."/>
            <person name="Ramaraj T."/>
            <person name="Lindquist I.E."/>
            <person name="Bharti A.K."/>
            <person name="Sundararajan A."/>
            <person name="Cameron C.T."/>
            <person name="Woodward J.E."/>
            <person name="May G.D."/>
            <person name="Brubaker C."/>
            <person name="Broadhvest J."/>
            <person name="Wilkins T.A."/>
        </authorList>
    </citation>
    <scope>NUCLEOTIDE SEQUENCE</scope>
    <source>
        <strain evidence="2">cv. AKA8401</strain>
    </source>
</reference>
<accession>A0A0B0MA80</accession>
<keyword evidence="1" id="KW-0648">Protein biosynthesis</keyword>
<proteinExistence type="predicted"/>
<keyword evidence="2" id="KW-1185">Reference proteome</keyword>
<comment type="caution">
    <text evidence="1">The sequence shown here is derived from an EMBL/GenBank/DDBJ whole genome shotgun (WGS) entry which is preliminary data.</text>
</comment>
<dbReference type="Proteomes" id="UP000032142">
    <property type="component" value="Unassembled WGS sequence"/>
</dbReference>
<dbReference type="GO" id="GO:0003746">
    <property type="term" value="F:translation elongation factor activity"/>
    <property type="evidence" value="ECO:0007669"/>
    <property type="project" value="UniProtKB-KW"/>
</dbReference>
<keyword evidence="1" id="KW-0251">Elongation factor</keyword>
<protein>
    <submittedName>
        <fullName evidence="1">Elongation factor P</fullName>
    </submittedName>
</protein>
<organism evidence="1 2">
    <name type="scientific">Gossypium arboreum</name>
    <name type="common">Tree cotton</name>
    <name type="synonym">Gossypium nanking</name>
    <dbReference type="NCBI Taxonomy" id="29729"/>
    <lineage>
        <taxon>Eukaryota</taxon>
        <taxon>Viridiplantae</taxon>
        <taxon>Streptophyta</taxon>
        <taxon>Embryophyta</taxon>
        <taxon>Tracheophyta</taxon>
        <taxon>Spermatophyta</taxon>
        <taxon>Magnoliopsida</taxon>
        <taxon>eudicotyledons</taxon>
        <taxon>Gunneridae</taxon>
        <taxon>Pentapetalae</taxon>
        <taxon>rosids</taxon>
        <taxon>malvids</taxon>
        <taxon>Malvales</taxon>
        <taxon>Malvaceae</taxon>
        <taxon>Malvoideae</taxon>
        <taxon>Gossypium</taxon>
    </lineage>
</organism>
<evidence type="ECO:0000313" key="1">
    <source>
        <dbReference type="EMBL" id="KHF97649.1"/>
    </source>
</evidence>
<evidence type="ECO:0000313" key="2">
    <source>
        <dbReference type="Proteomes" id="UP000032142"/>
    </source>
</evidence>
<sequence length="106" mass="12070">MVIRFPFALSKLRGSFFSFWQSFIKICFRHGKGRASQYMLFNFGRSPKSSVSSFRNGLGYEIPIKPVTSPSFLSLNISSIFAHTIIERVLRFGARINQVTSLNSLQ</sequence>